<dbReference type="InterPro" id="IPR013785">
    <property type="entry name" value="Aldolase_TIM"/>
</dbReference>
<dbReference type="PANTHER" id="PTHR11228">
    <property type="entry name" value="RADICAL SAM DOMAIN PROTEIN"/>
    <property type="match status" value="1"/>
</dbReference>
<evidence type="ECO:0000259" key="6">
    <source>
        <dbReference type="Pfam" id="PF04055"/>
    </source>
</evidence>
<dbReference type="PANTHER" id="PTHR11228:SF7">
    <property type="entry name" value="PQQA PEPTIDE CYCLASE"/>
    <property type="match status" value="1"/>
</dbReference>
<proteinExistence type="predicted"/>
<evidence type="ECO:0000256" key="4">
    <source>
        <dbReference type="ARBA" id="ARBA00023004"/>
    </source>
</evidence>
<evidence type="ECO:0000313" key="7">
    <source>
        <dbReference type="EMBL" id="TXJ12392.1"/>
    </source>
</evidence>
<dbReference type="SFLD" id="SFLDS00029">
    <property type="entry name" value="Radical_SAM"/>
    <property type="match status" value="1"/>
</dbReference>
<evidence type="ECO:0000256" key="1">
    <source>
        <dbReference type="ARBA" id="ARBA00001966"/>
    </source>
</evidence>
<sequence length="414" mass="48309">MKWKNKGHEFDELGKIFKKNKDLLFLGDIDKAKKMKECLNFLGAKIFIPTINCNCIKFKFLSYFRNRNKIIKHINSANTNLEGKTVIIIGDYSNQIEYFLSKVGLKKNINYFISNNDEPTFYDYQSEFLMKYLSIFGVYAYDKVYLPSNNIVTTTVCNLNCTACLNFNPYNKHKKHSNIEDLKKSIDMYFEYVDTVGLLHITGGEPTLYPNLINLLTYINDNYRNKIIDLGMPTNGIKEIPDELCKIFYECNMIIQIDNYLEAVPQYESIVKNNIEKLNKYGVKMDLLPAGVKWNWIEAYPPKYDYSLLSDEENTKRFDLCGSVFSEIRNDKIYACCYQGFAETAGIIKNYDKDDTFDLYNCNKKELIEFRLKYNTKGFSSFCKSCNGLPHLNKDYIKPALQTKGIIEWEGFKK</sequence>
<dbReference type="InterPro" id="IPR007197">
    <property type="entry name" value="rSAM"/>
</dbReference>
<accession>A0A5C8CL30</accession>
<evidence type="ECO:0000256" key="2">
    <source>
        <dbReference type="ARBA" id="ARBA00022691"/>
    </source>
</evidence>
<dbReference type="Proteomes" id="UP000325116">
    <property type="component" value="Unassembled WGS sequence"/>
</dbReference>
<dbReference type="InterPro" id="IPR058240">
    <property type="entry name" value="rSAM_sf"/>
</dbReference>
<dbReference type="EMBL" id="SAXT01000004">
    <property type="protein sequence ID" value="TXJ12392.1"/>
    <property type="molecule type" value="Genomic_DNA"/>
</dbReference>
<dbReference type="Gene3D" id="3.20.20.70">
    <property type="entry name" value="Aldolase class I"/>
    <property type="match status" value="1"/>
</dbReference>
<organism evidence="7 8">
    <name type="scientific">Brachyspira aalborgi</name>
    <dbReference type="NCBI Taxonomy" id="29522"/>
    <lineage>
        <taxon>Bacteria</taxon>
        <taxon>Pseudomonadati</taxon>
        <taxon>Spirochaetota</taxon>
        <taxon>Spirochaetia</taxon>
        <taxon>Brachyspirales</taxon>
        <taxon>Brachyspiraceae</taxon>
        <taxon>Brachyspira</taxon>
    </lineage>
</organism>
<dbReference type="InterPro" id="IPR050377">
    <property type="entry name" value="Radical_SAM_PqqE_MftC-like"/>
</dbReference>
<evidence type="ECO:0000256" key="3">
    <source>
        <dbReference type="ARBA" id="ARBA00022723"/>
    </source>
</evidence>
<reference evidence="7 8" key="1">
    <citation type="journal article" date="1992" name="Lakartidningen">
        <title>[Penicillin V and not amoxicillin is the first choice preparation in acute otitis].</title>
        <authorList>
            <person name="Kamme C."/>
            <person name="Lundgren K."/>
            <person name="Prellner K."/>
        </authorList>
    </citation>
    <scope>NUCLEOTIDE SEQUENCE [LARGE SCALE GENOMIC DNA]</scope>
    <source>
        <strain evidence="7 8">W1</strain>
    </source>
</reference>
<dbReference type="GO" id="GO:0051536">
    <property type="term" value="F:iron-sulfur cluster binding"/>
    <property type="evidence" value="ECO:0007669"/>
    <property type="project" value="UniProtKB-KW"/>
</dbReference>
<keyword evidence="5" id="KW-0411">Iron-sulfur</keyword>
<dbReference type="SFLD" id="SFLDG01067">
    <property type="entry name" value="SPASM/twitch_domain_containing"/>
    <property type="match status" value="1"/>
</dbReference>
<comment type="caution">
    <text evidence="7">The sequence shown here is derived from an EMBL/GenBank/DDBJ whole genome shotgun (WGS) entry which is preliminary data.</text>
</comment>
<keyword evidence="4" id="KW-0408">Iron</keyword>
<gene>
    <name evidence="7" type="ORF">EPJ80_06300</name>
</gene>
<dbReference type="GO" id="GO:0003824">
    <property type="term" value="F:catalytic activity"/>
    <property type="evidence" value="ECO:0007669"/>
    <property type="project" value="InterPro"/>
</dbReference>
<name>A0A5C8CL30_9SPIR</name>
<keyword evidence="2" id="KW-0949">S-adenosyl-L-methionine</keyword>
<evidence type="ECO:0000313" key="8">
    <source>
        <dbReference type="Proteomes" id="UP000325116"/>
    </source>
</evidence>
<dbReference type="CDD" id="cd01335">
    <property type="entry name" value="Radical_SAM"/>
    <property type="match status" value="1"/>
</dbReference>
<evidence type="ECO:0000256" key="5">
    <source>
        <dbReference type="ARBA" id="ARBA00023014"/>
    </source>
</evidence>
<dbReference type="Pfam" id="PF04055">
    <property type="entry name" value="Radical_SAM"/>
    <property type="match status" value="1"/>
</dbReference>
<keyword evidence="3" id="KW-0479">Metal-binding</keyword>
<dbReference type="GO" id="GO:0046872">
    <property type="term" value="F:metal ion binding"/>
    <property type="evidence" value="ECO:0007669"/>
    <property type="project" value="UniProtKB-KW"/>
</dbReference>
<protein>
    <submittedName>
        <fullName evidence="7">Radical SAM protein</fullName>
    </submittedName>
</protein>
<feature type="domain" description="Radical SAM core" evidence="6">
    <location>
        <begin position="151"/>
        <end position="259"/>
    </location>
</feature>
<dbReference type="AlphaFoldDB" id="A0A5C8CL30"/>
<dbReference type="SUPFAM" id="SSF102114">
    <property type="entry name" value="Radical SAM enzymes"/>
    <property type="match status" value="1"/>
</dbReference>
<comment type="cofactor">
    <cofactor evidence="1">
        <name>[4Fe-4S] cluster</name>
        <dbReference type="ChEBI" id="CHEBI:49883"/>
    </cofactor>
</comment>
<dbReference type="RefSeq" id="WP_147758330.1">
    <property type="nucleotide sequence ID" value="NZ_SAXT01000004.1"/>
</dbReference>